<evidence type="ECO:0000256" key="9">
    <source>
        <dbReference type="ARBA" id="ARBA00022946"/>
    </source>
</evidence>
<protein>
    <recommendedName>
        <fullName evidence="3">heme oxygenase (biliverdin-producing)</fullName>
        <ecNumber evidence="3">1.14.14.18</ecNumber>
    </recommendedName>
</protein>
<dbReference type="OMA" id="LEFYEWE"/>
<dbReference type="GO" id="GO:0009507">
    <property type="term" value="C:chloroplast"/>
    <property type="evidence" value="ECO:0007669"/>
    <property type="project" value="UniProtKB-SubCell"/>
</dbReference>
<dbReference type="GO" id="GO:0046872">
    <property type="term" value="F:metal ion binding"/>
    <property type="evidence" value="ECO:0007669"/>
    <property type="project" value="UniProtKB-KW"/>
</dbReference>
<evidence type="ECO:0000313" key="12">
    <source>
        <dbReference type="EMBL" id="AQL04396.1"/>
    </source>
</evidence>
<keyword evidence="11" id="KW-0408">Iron</keyword>
<evidence type="ECO:0000256" key="7">
    <source>
        <dbReference type="ARBA" id="ARBA00022640"/>
    </source>
</evidence>
<dbReference type="FunFam" id="1.20.910.10:FF:000005">
    <property type="entry name" value="Heme oxygenase 1"/>
    <property type="match status" value="1"/>
</dbReference>
<evidence type="ECO:0000256" key="4">
    <source>
        <dbReference type="ARBA" id="ARBA00022528"/>
    </source>
</evidence>
<dbReference type="EMBL" id="CM000785">
    <property type="protein sequence ID" value="AQL04396.1"/>
    <property type="molecule type" value="Genomic_DNA"/>
</dbReference>
<keyword evidence="4" id="KW-0150">Chloroplast</keyword>
<dbReference type="CDD" id="cd19165">
    <property type="entry name" value="HemeO"/>
    <property type="match status" value="1"/>
</dbReference>
<dbReference type="EC" id="1.14.14.18" evidence="3"/>
<dbReference type="InterPro" id="IPR016053">
    <property type="entry name" value="Haem_Oase-like"/>
</dbReference>
<dbReference type="InterPro" id="IPR002051">
    <property type="entry name" value="Haem_Oase"/>
</dbReference>
<organism evidence="12">
    <name type="scientific">Zea mays</name>
    <name type="common">Maize</name>
    <dbReference type="NCBI Taxonomy" id="4577"/>
    <lineage>
        <taxon>Eukaryota</taxon>
        <taxon>Viridiplantae</taxon>
        <taxon>Streptophyta</taxon>
        <taxon>Embryophyta</taxon>
        <taxon>Tracheophyta</taxon>
        <taxon>Spermatophyta</taxon>
        <taxon>Magnoliopsida</taxon>
        <taxon>Liliopsida</taxon>
        <taxon>Poales</taxon>
        <taxon>Poaceae</taxon>
        <taxon>PACMAD clade</taxon>
        <taxon>Panicoideae</taxon>
        <taxon>Andropogonodae</taxon>
        <taxon>Andropogoneae</taxon>
        <taxon>Tripsacinae</taxon>
        <taxon>Zea</taxon>
    </lineage>
</organism>
<evidence type="ECO:0000256" key="2">
    <source>
        <dbReference type="ARBA" id="ARBA00006134"/>
    </source>
</evidence>
<evidence type="ECO:0000256" key="5">
    <source>
        <dbReference type="ARBA" id="ARBA00022531"/>
    </source>
</evidence>
<evidence type="ECO:0000256" key="3">
    <source>
        <dbReference type="ARBA" id="ARBA00012360"/>
    </source>
</evidence>
<dbReference type="Pfam" id="PF01126">
    <property type="entry name" value="Heme_oxygenase"/>
    <property type="match status" value="1"/>
</dbReference>
<dbReference type="GO" id="GO:0004392">
    <property type="term" value="F:heme oxygenase (decyclizing) activity"/>
    <property type="evidence" value="ECO:0007669"/>
    <property type="project" value="UniProtKB-EC"/>
</dbReference>
<keyword evidence="6" id="KW-0349">Heme</keyword>
<accession>A0A1D6P312</accession>
<name>A0A1D6P312_MAIZE</name>
<dbReference type="PANTHER" id="PTHR35703:SF3">
    <property type="entry name" value="IG-LIKE DOMAIN-CONTAINING PROTEIN"/>
    <property type="match status" value="1"/>
</dbReference>
<reference evidence="12" key="1">
    <citation type="submission" date="2015-12" db="EMBL/GenBank/DDBJ databases">
        <title>Update maize B73 reference genome by single molecule sequencing technologies.</title>
        <authorList>
            <consortium name="Maize Genome Sequencing Project"/>
            <person name="Ware D."/>
        </authorList>
    </citation>
    <scope>NUCLEOTIDE SEQUENCE</scope>
    <source>
        <tissue evidence="12">Seedling</tissue>
    </source>
</reference>
<comment type="subcellular location">
    <subcellularLocation>
        <location evidence="1">Plastid</location>
        <location evidence="1">Chloroplast</location>
    </subcellularLocation>
</comment>
<evidence type="ECO:0000256" key="6">
    <source>
        <dbReference type="ARBA" id="ARBA00022617"/>
    </source>
</evidence>
<dbReference type="InterPro" id="IPR016951">
    <property type="entry name" value="Haem_Oase_decyc_pln"/>
</dbReference>
<dbReference type="InParanoid" id="A0A1D6P312"/>
<gene>
    <name evidence="12" type="ORF">ZEAMMB73_Zm00001d046493</name>
</gene>
<evidence type="ECO:0000256" key="8">
    <source>
        <dbReference type="ARBA" id="ARBA00022723"/>
    </source>
</evidence>
<dbReference type="Gene3D" id="1.20.910.10">
    <property type="entry name" value="Heme oxygenase-like"/>
    <property type="match status" value="1"/>
</dbReference>
<sequence>MAPAWLSVPSAALSLLDGQRPREWEWLPLRTACPSGGRRVRVPCRRPRTTGFSVAAQRRLVVAAAAMEMTPAAGEKEADAPFTEEMRAAAMRLHSRDQARDGKKEAPLEPPVAKWQTTVEGYLRFLVDSKLVFQTLEAIVDRAVVPWCECSAVLLFSCRVQGYWFSGLERSEPLGRDLEWFRQQGHAVPEPSAPGIAYASFLVELSEKNPPAFVCHFYNVYFAHAAGGRIIGKKVAEKLSLQKELEFYEWEGDLSQLQRNVRSRLNRVASGWSRVEKDRCLGEMEKAFTCSVDLRRHMFPC</sequence>
<dbReference type="PANTHER" id="PTHR35703">
    <property type="entry name" value="HEME OXYGENASE 1, CHLOROPLASTIC-RELATED"/>
    <property type="match status" value="1"/>
</dbReference>
<evidence type="ECO:0000256" key="10">
    <source>
        <dbReference type="ARBA" id="ARBA00023002"/>
    </source>
</evidence>
<evidence type="ECO:0000256" key="1">
    <source>
        <dbReference type="ARBA" id="ARBA00004229"/>
    </source>
</evidence>
<dbReference type="SMR" id="A0A1D6P312"/>
<dbReference type="eggNOG" id="KOG4480">
    <property type="taxonomic scope" value="Eukaryota"/>
</dbReference>
<keyword evidence="7" id="KW-0934">Plastid</keyword>
<dbReference type="InterPro" id="IPR016084">
    <property type="entry name" value="Haem_Oase-like_multi-hlx"/>
</dbReference>
<dbReference type="AlphaFoldDB" id="A0A1D6P312"/>
<keyword evidence="5" id="KW-0602">Photosynthesis</keyword>
<dbReference type="ExpressionAtlas" id="A0A1D6P312">
    <property type="expression patterns" value="baseline and differential"/>
</dbReference>
<evidence type="ECO:0000256" key="11">
    <source>
        <dbReference type="ARBA" id="ARBA00023004"/>
    </source>
</evidence>
<keyword evidence="10" id="KW-0560">Oxidoreductase</keyword>
<dbReference type="SUPFAM" id="SSF48613">
    <property type="entry name" value="Heme oxygenase-like"/>
    <property type="match status" value="1"/>
</dbReference>
<keyword evidence="9" id="KW-0809">Transit peptide</keyword>
<proteinExistence type="inferred from homology"/>
<dbReference type="STRING" id="4577.A0A1D6P312"/>
<dbReference type="GO" id="GO:0006788">
    <property type="term" value="P:heme oxidation"/>
    <property type="evidence" value="ECO:0007669"/>
    <property type="project" value="InterPro"/>
</dbReference>
<dbReference type="GO" id="GO:0015979">
    <property type="term" value="P:photosynthesis"/>
    <property type="evidence" value="ECO:0007669"/>
    <property type="project" value="UniProtKB-KW"/>
</dbReference>
<comment type="similarity">
    <text evidence="2">Belongs to the heme oxygenase family.</text>
</comment>
<keyword evidence="8" id="KW-0479">Metal-binding</keyword>